<dbReference type="Pfam" id="PF02683">
    <property type="entry name" value="DsbD_TM"/>
    <property type="match status" value="1"/>
</dbReference>
<evidence type="ECO:0000256" key="1">
    <source>
        <dbReference type="ARBA" id="ARBA00004141"/>
    </source>
</evidence>
<dbReference type="STRING" id="1802270.A3C07_03270"/>
<keyword evidence="3 6" id="KW-0812">Transmembrane</keyword>
<feature type="transmembrane region" description="Helical" evidence="6">
    <location>
        <begin position="731"/>
        <end position="749"/>
    </location>
</feature>
<evidence type="ECO:0000259" key="7">
    <source>
        <dbReference type="Pfam" id="PF02683"/>
    </source>
</evidence>
<dbReference type="InterPro" id="IPR051790">
    <property type="entry name" value="Cytochrome_c-biogenesis_DsbD"/>
</dbReference>
<feature type="transmembrane region" description="Helical" evidence="6">
    <location>
        <begin position="12"/>
        <end position="32"/>
    </location>
</feature>
<dbReference type="Proteomes" id="UP000179023">
    <property type="component" value="Unassembled WGS sequence"/>
</dbReference>
<feature type="transmembrane region" description="Helical" evidence="6">
    <location>
        <begin position="123"/>
        <end position="142"/>
    </location>
</feature>
<dbReference type="PANTHER" id="PTHR31272">
    <property type="entry name" value="CYTOCHROME C-TYPE BIOGENESIS PROTEIN HI_1454-RELATED"/>
    <property type="match status" value="1"/>
</dbReference>
<evidence type="ECO:0000256" key="2">
    <source>
        <dbReference type="ARBA" id="ARBA00006143"/>
    </source>
</evidence>
<comment type="similarity">
    <text evidence="2">Belongs to the DsbD family.</text>
</comment>
<dbReference type="PANTHER" id="PTHR31272:SF9">
    <property type="entry name" value="BLL1027 PROTEIN"/>
    <property type="match status" value="1"/>
</dbReference>
<name>A0A1G2KIV8_9BACT</name>
<sequence>MDQGSSHRNAAFPFAIAAIFTVVVFGLFWFFFLGPETPVGLGWYLFSFAAGLTMIVLPCTLPLAFVIVPLSMGKSAAKGIGMAVSFGIGVAIMLSLYGVAAAIVGEVAIGTLGAPLEVVKNWLYFLAGIFAYLFALSEIGLINFRMPTYSGAAPAFIQKRSDYLKALLLGLFLGNVGVGCPHPATPVILTRIAVSGDVFYGWLLFFVHAVGRVLPLLLLAFLAVLGVNALSWLVARKDKVERATGWGMIFVAAFILVLGLFTHDWWVASGQHTLLEEITQEERFLGIIIDRFNLGGLPHSHDLPTGEGLFGLPVEWGSWVLVLLWILPLWWYFFKKKKFAAVAPDEEKKIETRVLPWRLWLNVVLSAFLIITFVYYLPLRFLHQTETHMMEEMMSEKGMMREDMHTDAGHDASAETQYHEEGAVREGLAVNLNITPVPVAAGTSTRLDFFVNEKPGNIPVTDLEIEHEKLMHVIGVRSDLNEFFHIHPVVTDTPGLLSVNHVFSQPGFYKIWSEVKKDGENHAFGHPETSVTGEGAREEKKVSFGRNVIIGQYQVSLKLDEPVVKGHEHELSFDIHTFTGDEVEVEEYLAAKMHLSVIKDDWNQFMHIHPVRDAEHAALGENGAIAESNGQELFQRNKISNGAHPEEEGDHHGIRLVPEAFANGDGDAHGAIQEKGKDEVINFNATFPEAGLYKAFAQFRPKGIDLPQDEALTAEFWIKVEEKAPSTISPWWINFVWAIAAIVVLSILVKRYLQVR</sequence>
<feature type="transmembrane region" description="Helical" evidence="6">
    <location>
        <begin position="246"/>
        <end position="266"/>
    </location>
</feature>
<dbReference type="GO" id="GO:0016020">
    <property type="term" value="C:membrane"/>
    <property type="evidence" value="ECO:0007669"/>
    <property type="project" value="UniProtKB-SubCell"/>
</dbReference>
<gene>
    <name evidence="8" type="ORF">A3C07_03270</name>
</gene>
<evidence type="ECO:0000313" key="9">
    <source>
        <dbReference type="Proteomes" id="UP000179023"/>
    </source>
</evidence>
<evidence type="ECO:0000313" key="8">
    <source>
        <dbReference type="EMBL" id="OGZ99364.1"/>
    </source>
</evidence>
<feature type="transmembrane region" description="Helical" evidence="6">
    <location>
        <begin position="355"/>
        <end position="377"/>
    </location>
</feature>
<evidence type="ECO:0000256" key="5">
    <source>
        <dbReference type="ARBA" id="ARBA00023136"/>
    </source>
</evidence>
<protein>
    <recommendedName>
        <fullName evidence="7">Cytochrome C biogenesis protein transmembrane domain-containing protein</fullName>
    </recommendedName>
</protein>
<comment type="subcellular location">
    <subcellularLocation>
        <location evidence="1">Membrane</location>
        <topology evidence="1">Multi-pass membrane protein</topology>
    </subcellularLocation>
</comment>
<evidence type="ECO:0000256" key="4">
    <source>
        <dbReference type="ARBA" id="ARBA00022989"/>
    </source>
</evidence>
<feature type="transmembrane region" description="Helical" evidence="6">
    <location>
        <begin position="80"/>
        <end position="103"/>
    </location>
</feature>
<feature type="domain" description="Cytochrome C biogenesis protein transmembrane" evidence="7">
    <location>
        <begin position="46"/>
        <end position="223"/>
    </location>
</feature>
<evidence type="ECO:0000256" key="3">
    <source>
        <dbReference type="ARBA" id="ARBA00022692"/>
    </source>
</evidence>
<feature type="transmembrane region" description="Helical" evidence="6">
    <location>
        <begin position="316"/>
        <end position="334"/>
    </location>
</feature>
<feature type="transmembrane region" description="Helical" evidence="6">
    <location>
        <begin position="204"/>
        <end position="234"/>
    </location>
</feature>
<accession>A0A1G2KIV8</accession>
<feature type="transmembrane region" description="Helical" evidence="6">
    <location>
        <begin position="44"/>
        <end position="68"/>
    </location>
</feature>
<feature type="transmembrane region" description="Helical" evidence="6">
    <location>
        <begin position="163"/>
        <end position="184"/>
    </location>
</feature>
<dbReference type="EMBL" id="MHQI01000041">
    <property type="protein sequence ID" value="OGZ99364.1"/>
    <property type="molecule type" value="Genomic_DNA"/>
</dbReference>
<dbReference type="InterPro" id="IPR003834">
    <property type="entry name" value="Cyt_c_assmbl_TM_dom"/>
</dbReference>
<organism evidence="8 9">
    <name type="scientific">Candidatus Sungbacteria bacterium RIFCSPHIGHO2_02_FULL_47_11</name>
    <dbReference type="NCBI Taxonomy" id="1802270"/>
    <lineage>
        <taxon>Bacteria</taxon>
        <taxon>Candidatus Sungiibacteriota</taxon>
    </lineage>
</organism>
<comment type="caution">
    <text evidence="8">The sequence shown here is derived from an EMBL/GenBank/DDBJ whole genome shotgun (WGS) entry which is preliminary data.</text>
</comment>
<reference evidence="8 9" key="1">
    <citation type="journal article" date="2016" name="Nat. Commun.">
        <title>Thousands of microbial genomes shed light on interconnected biogeochemical processes in an aquifer system.</title>
        <authorList>
            <person name="Anantharaman K."/>
            <person name="Brown C.T."/>
            <person name="Hug L.A."/>
            <person name="Sharon I."/>
            <person name="Castelle C.J."/>
            <person name="Probst A.J."/>
            <person name="Thomas B.C."/>
            <person name="Singh A."/>
            <person name="Wilkins M.J."/>
            <person name="Karaoz U."/>
            <person name="Brodie E.L."/>
            <person name="Williams K.H."/>
            <person name="Hubbard S.S."/>
            <person name="Banfield J.F."/>
        </authorList>
    </citation>
    <scope>NUCLEOTIDE SEQUENCE [LARGE SCALE GENOMIC DNA]</scope>
</reference>
<dbReference type="AlphaFoldDB" id="A0A1G2KIV8"/>
<proteinExistence type="inferred from homology"/>
<dbReference type="GO" id="GO:0017004">
    <property type="term" value="P:cytochrome complex assembly"/>
    <property type="evidence" value="ECO:0007669"/>
    <property type="project" value="InterPro"/>
</dbReference>
<keyword evidence="4 6" id="KW-1133">Transmembrane helix</keyword>
<evidence type="ECO:0000256" key="6">
    <source>
        <dbReference type="SAM" id="Phobius"/>
    </source>
</evidence>
<keyword evidence="5 6" id="KW-0472">Membrane</keyword>